<keyword evidence="1 3" id="KW-0560">Oxidoreductase</keyword>
<organism evidence="3 4">
    <name type="scientific">Spinactinospora alkalitolerans</name>
    <dbReference type="NCBI Taxonomy" id="687207"/>
    <lineage>
        <taxon>Bacteria</taxon>
        <taxon>Bacillati</taxon>
        <taxon>Actinomycetota</taxon>
        <taxon>Actinomycetes</taxon>
        <taxon>Streptosporangiales</taxon>
        <taxon>Nocardiopsidaceae</taxon>
        <taxon>Spinactinospora</taxon>
    </lineage>
</organism>
<name>A0A852TTA3_9ACTN</name>
<dbReference type="Proteomes" id="UP000589036">
    <property type="component" value="Unassembled WGS sequence"/>
</dbReference>
<comment type="caution">
    <text evidence="3">The sequence shown here is derived from an EMBL/GenBank/DDBJ whole genome shotgun (WGS) entry which is preliminary data.</text>
</comment>
<dbReference type="PANTHER" id="PTHR43244:SF1">
    <property type="entry name" value="5,10-METHYLENETETRAHYDROMETHANOPTERIN REDUCTASE"/>
    <property type="match status" value="1"/>
</dbReference>
<dbReference type="InterPro" id="IPR050564">
    <property type="entry name" value="F420-G6PD/mer"/>
</dbReference>
<dbReference type="AlphaFoldDB" id="A0A852TTA3"/>
<dbReference type="InterPro" id="IPR011251">
    <property type="entry name" value="Luciferase-like_dom"/>
</dbReference>
<reference evidence="3 4" key="1">
    <citation type="submission" date="2020-07" db="EMBL/GenBank/DDBJ databases">
        <title>Sequencing the genomes of 1000 actinobacteria strains.</title>
        <authorList>
            <person name="Klenk H.-P."/>
        </authorList>
    </citation>
    <scope>NUCLEOTIDE SEQUENCE [LARGE SCALE GENOMIC DNA]</scope>
    <source>
        <strain evidence="3 4">CXB654</strain>
    </source>
</reference>
<dbReference type="InterPro" id="IPR036661">
    <property type="entry name" value="Luciferase-like_sf"/>
</dbReference>
<sequence length="350" mass="36491">MTSSQCAGTASQRLRIGLRVPPCRPIPDLVAFTHAVRDSGIDDVWFPDSQLLWRDVFAVSAAVLRETADLGVGTAVTNLVTRHPSVVASAARTVHEIDPGRFVLGVGVGNSSVGPVGLRPSTNAALRDGLGTVRALLAGQDVAFGGVSARLRDAGNPVPLYIAASGPRNLRLAGEIADGAILLSGVAPTLLADSTARIQEGGALANRERSVPVTVSAFCRVTDDVERDARELKPLCASIARNGGAAALAAAGVHVQESEPIPDVYPDLVHAEDWEHAVRACDSYVSDAAAVAFARTFCLYGTGAEIATRLEEIRLNGASAVLLQHVGSYDLPERLLADVPSAVLTQSSTK</sequence>
<dbReference type="SUPFAM" id="SSF51679">
    <property type="entry name" value="Bacterial luciferase-like"/>
    <property type="match status" value="1"/>
</dbReference>
<evidence type="ECO:0000259" key="2">
    <source>
        <dbReference type="Pfam" id="PF00296"/>
    </source>
</evidence>
<dbReference type="EC" id="1.5.98.2" evidence="3"/>
<dbReference type="RefSeq" id="WP_179643154.1">
    <property type="nucleotide sequence ID" value="NZ_BAAAYY010000009.1"/>
</dbReference>
<dbReference type="GO" id="GO:0018537">
    <property type="term" value="F:coenzyme F420-dependent N5,N10-methenyltetrahydromethanopterin reductase activity"/>
    <property type="evidence" value="ECO:0007669"/>
    <property type="project" value="UniProtKB-EC"/>
</dbReference>
<evidence type="ECO:0000313" key="4">
    <source>
        <dbReference type="Proteomes" id="UP000589036"/>
    </source>
</evidence>
<dbReference type="Gene3D" id="3.20.20.30">
    <property type="entry name" value="Luciferase-like domain"/>
    <property type="match status" value="1"/>
</dbReference>
<feature type="domain" description="Luciferase-like" evidence="2">
    <location>
        <begin position="24"/>
        <end position="317"/>
    </location>
</feature>
<keyword evidence="4" id="KW-1185">Reference proteome</keyword>
<evidence type="ECO:0000313" key="3">
    <source>
        <dbReference type="EMBL" id="NYE47158.1"/>
    </source>
</evidence>
<accession>A0A852TTA3</accession>
<protein>
    <submittedName>
        <fullName evidence="3">5,10-methylenetetrahydromethanopterin reductase</fullName>
        <ecNumber evidence="3">1.5.98.2</ecNumber>
    </submittedName>
</protein>
<gene>
    <name evidence="3" type="ORF">HDA32_002278</name>
</gene>
<proteinExistence type="predicted"/>
<dbReference type="EMBL" id="JACCCC010000001">
    <property type="protein sequence ID" value="NYE47158.1"/>
    <property type="molecule type" value="Genomic_DNA"/>
</dbReference>
<evidence type="ECO:0000256" key="1">
    <source>
        <dbReference type="ARBA" id="ARBA00023002"/>
    </source>
</evidence>
<dbReference type="GO" id="GO:0016705">
    <property type="term" value="F:oxidoreductase activity, acting on paired donors, with incorporation or reduction of molecular oxygen"/>
    <property type="evidence" value="ECO:0007669"/>
    <property type="project" value="InterPro"/>
</dbReference>
<dbReference type="CDD" id="cd01097">
    <property type="entry name" value="Tetrahydromethanopterin_reductase"/>
    <property type="match status" value="1"/>
</dbReference>
<dbReference type="PANTHER" id="PTHR43244">
    <property type="match status" value="1"/>
</dbReference>
<dbReference type="Pfam" id="PF00296">
    <property type="entry name" value="Bac_luciferase"/>
    <property type="match status" value="1"/>
</dbReference>